<organism evidence="3 4">
    <name type="scientific">Olea europaea subsp. europaea</name>
    <dbReference type="NCBI Taxonomy" id="158383"/>
    <lineage>
        <taxon>Eukaryota</taxon>
        <taxon>Viridiplantae</taxon>
        <taxon>Streptophyta</taxon>
        <taxon>Embryophyta</taxon>
        <taxon>Tracheophyta</taxon>
        <taxon>Spermatophyta</taxon>
        <taxon>Magnoliopsida</taxon>
        <taxon>eudicotyledons</taxon>
        <taxon>Gunneridae</taxon>
        <taxon>Pentapetalae</taxon>
        <taxon>asterids</taxon>
        <taxon>lamiids</taxon>
        <taxon>Lamiales</taxon>
        <taxon>Oleaceae</taxon>
        <taxon>Oleeae</taxon>
        <taxon>Olea</taxon>
    </lineage>
</organism>
<comment type="caution">
    <text evidence="3">The sequence shown here is derived from an EMBL/GenBank/DDBJ whole genome shotgun (WGS) entry which is preliminary data.</text>
</comment>
<evidence type="ECO:0000256" key="2">
    <source>
        <dbReference type="SAM" id="MobiDB-lite"/>
    </source>
</evidence>
<feature type="compositionally biased region" description="Polar residues" evidence="2">
    <location>
        <begin position="162"/>
        <end position="172"/>
    </location>
</feature>
<feature type="compositionally biased region" description="Low complexity" evidence="2">
    <location>
        <begin position="350"/>
        <end position="368"/>
    </location>
</feature>
<gene>
    <name evidence="3" type="ORF">OLEA9_A003363</name>
</gene>
<dbReference type="InterPro" id="IPR007573">
    <property type="entry name" value="QWRF"/>
</dbReference>
<evidence type="ECO:0000313" key="3">
    <source>
        <dbReference type="EMBL" id="CAA3002061.1"/>
    </source>
</evidence>
<proteinExistence type="inferred from homology"/>
<dbReference type="PANTHER" id="PTHR31807">
    <property type="entry name" value="AUGMIN FAMILY MEMBER"/>
    <property type="match status" value="1"/>
</dbReference>
<dbReference type="PANTHER" id="PTHR31807:SF37">
    <property type="entry name" value="HAUS AUGMIN-LIKE COMPLEX SUBUNIT 8"/>
    <property type="match status" value="1"/>
</dbReference>
<comment type="similarity">
    <text evidence="1">Belongs to the QWRF family.</text>
</comment>
<feature type="compositionally biased region" description="Polar residues" evidence="2">
    <location>
        <begin position="62"/>
        <end position="79"/>
    </location>
</feature>
<evidence type="ECO:0000313" key="4">
    <source>
        <dbReference type="Proteomes" id="UP000594638"/>
    </source>
</evidence>
<dbReference type="GO" id="GO:0008017">
    <property type="term" value="F:microtubule binding"/>
    <property type="evidence" value="ECO:0007669"/>
    <property type="project" value="TreeGrafter"/>
</dbReference>
<evidence type="ECO:0008006" key="5">
    <source>
        <dbReference type="Google" id="ProtNLM"/>
    </source>
</evidence>
<dbReference type="Proteomes" id="UP000594638">
    <property type="component" value="Unassembled WGS sequence"/>
</dbReference>
<sequence length="638" mass="70355">MDVCESRIALQKHSTVDTARTPLVNADNKNGTTRQSQTREVCSRYRSPTPSAASCPRRCPSPNATRTSMSSIVSATKRSASAGRKRPTTPSPRSPHASTPVQDTTAEMLLASKKIIGNKLPESLWPSTMRSLSVSFQSDTFSPPISKREKPASHGLSDRTMKSSVNVVQKQGKTPPASRKPTPERKRSPVKGNNSTDHSENSRPIDALHTGLVDQHRWPSRTGGKVSSKALKRNSDLTDKTNRTSLSHSRADSPSLRRLSLVGMGKPLSETSALLTRVSRDDTSEKTMLGGCSVVDNSLLKEKIVSSISLNRETFRNSAVRHQSLPTPGSRPASPSLSRVSPSGAKAVYPSSRGPSPARVRPSSPSRQAQSLTSVLSFIVDIKRGKKAVNHIEDVHHMRLLYNRLLQWRYANARANSALHSQKIKAEKLLYNVWRATVDQWKSVIGKRIDLQQLRHKLKLYTVFNNQLACLDEWDFIERDHTNVLSWAIQDLQASTLCLPVTEGAKGDIEAIKAAVCSAIDVIHVMGSSIRSIYLQVEGMNSAVSDLAVVASQGRAMLDECESLLAYTAAIQAEEHSRRTQFISKSICWTNEDAIARSNIEYAENWPIRHLSRHTFANQALGEKTALLCRPCAKEREV</sequence>
<feature type="region of interest" description="Disordered" evidence="2">
    <location>
        <begin position="19"/>
        <end position="102"/>
    </location>
</feature>
<dbReference type="AlphaFoldDB" id="A0A8S0TDX0"/>
<accession>A0A8S0TDX0</accession>
<dbReference type="Gramene" id="OE9A003363T10">
    <property type="protein sequence ID" value="OE9A003363C10"/>
    <property type="gene ID" value="OE9A003363"/>
</dbReference>
<dbReference type="GO" id="GO:0051225">
    <property type="term" value="P:spindle assembly"/>
    <property type="evidence" value="ECO:0007669"/>
    <property type="project" value="TreeGrafter"/>
</dbReference>
<feature type="compositionally biased region" description="Basic and acidic residues" evidence="2">
    <location>
        <begin position="233"/>
        <end position="242"/>
    </location>
</feature>
<dbReference type="GO" id="GO:0005880">
    <property type="term" value="C:nuclear microtubule"/>
    <property type="evidence" value="ECO:0007669"/>
    <property type="project" value="TreeGrafter"/>
</dbReference>
<feature type="compositionally biased region" description="Basic and acidic residues" evidence="2">
    <location>
        <begin position="146"/>
        <end position="161"/>
    </location>
</feature>
<protein>
    <recommendedName>
        <fullName evidence="5">AUGMIN subunit 8</fullName>
    </recommendedName>
</protein>
<keyword evidence="4" id="KW-1185">Reference proteome</keyword>
<feature type="region of interest" description="Disordered" evidence="2">
    <location>
        <begin position="137"/>
        <end position="256"/>
    </location>
</feature>
<dbReference type="OrthoDB" id="1924320at2759"/>
<name>A0A8S0TDX0_OLEEU</name>
<dbReference type="GO" id="GO:0005737">
    <property type="term" value="C:cytoplasm"/>
    <property type="evidence" value="ECO:0007669"/>
    <property type="project" value="TreeGrafter"/>
</dbReference>
<feature type="compositionally biased region" description="Polar residues" evidence="2">
    <location>
        <begin position="319"/>
        <end position="341"/>
    </location>
</feature>
<feature type="compositionally biased region" description="Polar residues" evidence="2">
    <location>
        <begin position="27"/>
        <end position="52"/>
    </location>
</feature>
<dbReference type="EMBL" id="CACTIH010005804">
    <property type="protein sequence ID" value="CAA3002061.1"/>
    <property type="molecule type" value="Genomic_DNA"/>
</dbReference>
<dbReference type="Pfam" id="PF04484">
    <property type="entry name" value="QWRF"/>
    <property type="match status" value="1"/>
</dbReference>
<reference evidence="3 4" key="1">
    <citation type="submission" date="2019-12" db="EMBL/GenBank/DDBJ databases">
        <authorList>
            <person name="Alioto T."/>
            <person name="Alioto T."/>
            <person name="Gomez Garrido J."/>
        </authorList>
    </citation>
    <scope>NUCLEOTIDE SEQUENCE [LARGE SCALE GENOMIC DNA]</scope>
</reference>
<feature type="region of interest" description="Disordered" evidence="2">
    <location>
        <begin position="319"/>
        <end position="368"/>
    </location>
</feature>
<evidence type="ECO:0000256" key="1">
    <source>
        <dbReference type="ARBA" id="ARBA00010016"/>
    </source>
</evidence>